<protein>
    <recommendedName>
        <fullName evidence="7">EamA domain-containing protein</fullName>
    </recommendedName>
</protein>
<evidence type="ECO:0000259" key="7">
    <source>
        <dbReference type="Pfam" id="PF00892"/>
    </source>
</evidence>
<reference evidence="8 9" key="1">
    <citation type="submission" date="2015-09" db="EMBL/GenBank/DDBJ databases">
        <title>Draft genome sequence of Alicyclobacillus ferrooxydans DSM 22381.</title>
        <authorList>
            <person name="Hemp J."/>
        </authorList>
    </citation>
    <scope>NUCLEOTIDE SEQUENCE [LARGE SCALE GENOMIC DNA]</scope>
    <source>
        <strain evidence="8 9">TC-34</strain>
    </source>
</reference>
<feature type="domain" description="EamA" evidence="7">
    <location>
        <begin position="147"/>
        <end position="274"/>
    </location>
</feature>
<organism evidence="8 9">
    <name type="scientific">Alicyclobacillus ferrooxydans</name>
    <dbReference type="NCBI Taxonomy" id="471514"/>
    <lineage>
        <taxon>Bacteria</taxon>
        <taxon>Bacillati</taxon>
        <taxon>Bacillota</taxon>
        <taxon>Bacilli</taxon>
        <taxon>Bacillales</taxon>
        <taxon>Alicyclobacillaceae</taxon>
        <taxon>Alicyclobacillus</taxon>
    </lineage>
</organism>
<name>A0A0P9CR25_9BACL</name>
<feature type="transmembrane region" description="Helical" evidence="6">
    <location>
        <begin position="6"/>
        <end position="23"/>
    </location>
</feature>
<evidence type="ECO:0000313" key="8">
    <source>
        <dbReference type="EMBL" id="KPV41807.1"/>
    </source>
</evidence>
<keyword evidence="9" id="KW-1185">Reference proteome</keyword>
<dbReference type="PANTHER" id="PTHR32322:SF2">
    <property type="entry name" value="EAMA DOMAIN-CONTAINING PROTEIN"/>
    <property type="match status" value="1"/>
</dbReference>
<dbReference type="OrthoDB" id="9806718at2"/>
<gene>
    <name evidence="8" type="ORF">AN477_20470</name>
</gene>
<dbReference type="InterPro" id="IPR050638">
    <property type="entry name" value="AA-Vitamin_Transporters"/>
</dbReference>
<evidence type="ECO:0000256" key="1">
    <source>
        <dbReference type="ARBA" id="ARBA00004127"/>
    </source>
</evidence>
<dbReference type="GO" id="GO:0016020">
    <property type="term" value="C:membrane"/>
    <property type="evidence" value="ECO:0007669"/>
    <property type="project" value="UniProtKB-SubCell"/>
</dbReference>
<dbReference type="Gene3D" id="1.10.3730.20">
    <property type="match status" value="2"/>
</dbReference>
<feature type="transmembrane region" description="Helical" evidence="6">
    <location>
        <begin position="171"/>
        <end position="192"/>
    </location>
</feature>
<evidence type="ECO:0000256" key="5">
    <source>
        <dbReference type="ARBA" id="ARBA00023136"/>
    </source>
</evidence>
<dbReference type="RefSeq" id="WP_054971046.1">
    <property type="nucleotide sequence ID" value="NZ_LJCO01000091.1"/>
</dbReference>
<feature type="transmembrane region" description="Helical" evidence="6">
    <location>
        <begin position="57"/>
        <end position="77"/>
    </location>
</feature>
<dbReference type="STRING" id="471514.AN477_20470"/>
<feature type="domain" description="EamA" evidence="7">
    <location>
        <begin position="2"/>
        <end position="132"/>
    </location>
</feature>
<keyword evidence="4 6" id="KW-1133">Transmembrane helix</keyword>
<proteinExistence type="inferred from homology"/>
<dbReference type="PATRIC" id="fig|471514.4.peg.3031"/>
<sequence>MWLAAALITGLFFGMNNSLFKWSSTRGLSKINIQFFFYLGAFVLTAIYVLATHSFHFTIWSVVLGALIGILNTNGNLEMTRAFESGPASLTSPVIASNAVFPVLAAGLIFHEHILLVNWLGILFMMVSVIVIQYSPNSQHNGHHWQWLLHVTLAVLSFGILGILMKTSSFLHVSSSDMLVAMYGGGTVYLAFKLGRDKPNRHEIRVGLVVAVLSTVAYSCYFYALQTGIASIIFPVVSLNCVIVVLSGRYLFQERIRLHQMWGIFTALVGLVLTKL</sequence>
<comment type="similarity">
    <text evidence="2">Belongs to the EamA transporter family.</text>
</comment>
<evidence type="ECO:0000256" key="3">
    <source>
        <dbReference type="ARBA" id="ARBA00022692"/>
    </source>
</evidence>
<feature type="transmembrane region" description="Helical" evidence="6">
    <location>
        <begin position="116"/>
        <end position="135"/>
    </location>
</feature>
<accession>A0A0P9CR25</accession>
<dbReference type="PANTHER" id="PTHR32322">
    <property type="entry name" value="INNER MEMBRANE TRANSPORTER"/>
    <property type="match status" value="1"/>
</dbReference>
<dbReference type="Pfam" id="PF00892">
    <property type="entry name" value="EamA"/>
    <property type="match status" value="2"/>
</dbReference>
<evidence type="ECO:0000256" key="4">
    <source>
        <dbReference type="ARBA" id="ARBA00022989"/>
    </source>
</evidence>
<keyword evidence="5 6" id="KW-0472">Membrane</keyword>
<comment type="subcellular location">
    <subcellularLocation>
        <location evidence="1">Endomembrane system</location>
        <topology evidence="1">Multi-pass membrane protein</topology>
    </subcellularLocation>
</comment>
<feature type="transmembrane region" description="Helical" evidence="6">
    <location>
        <begin position="35"/>
        <end position="51"/>
    </location>
</feature>
<dbReference type="AlphaFoldDB" id="A0A0P9CR25"/>
<dbReference type="InterPro" id="IPR000620">
    <property type="entry name" value="EamA_dom"/>
</dbReference>
<evidence type="ECO:0000256" key="2">
    <source>
        <dbReference type="ARBA" id="ARBA00007362"/>
    </source>
</evidence>
<comment type="caution">
    <text evidence="8">The sequence shown here is derived from an EMBL/GenBank/DDBJ whole genome shotgun (WGS) entry which is preliminary data.</text>
</comment>
<keyword evidence="3 6" id="KW-0812">Transmembrane</keyword>
<dbReference type="EMBL" id="LJCO01000091">
    <property type="protein sequence ID" value="KPV41807.1"/>
    <property type="molecule type" value="Genomic_DNA"/>
</dbReference>
<feature type="transmembrane region" description="Helical" evidence="6">
    <location>
        <begin position="230"/>
        <end position="252"/>
    </location>
</feature>
<dbReference type="InterPro" id="IPR037185">
    <property type="entry name" value="EmrE-like"/>
</dbReference>
<feature type="transmembrane region" description="Helical" evidence="6">
    <location>
        <begin position="147"/>
        <end position="165"/>
    </location>
</feature>
<evidence type="ECO:0000256" key="6">
    <source>
        <dbReference type="SAM" id="Phobius"/>
    </source>
</evidence>
<feature type="transmembrane region" description="Helical" evidence="6">
    <location>
        <begin position="89"/>
        <end position="110"/>
    </location>
</feature>
<dbReference type="SUPFAM" id="SSF103481">
    <property type="entry name" value="Multidrug resistance efflux transporter EmrE"/>
    <property type="match status" value="2"/>
</dbReference>
<dbReference type="Proteomes" id="UP000050482">
    <property type="component" value="Unassembled WGS sequence"/>
</dbReference>
<evidence type="ECO:0000313" key="9">
    <source>
        <dbReference type="Proteomes" id="UP000050482"/>
    </source>
</evidence>
<feature type="transmembrane region" description="Helical" evidence="6">
    <location>
        <begin position="204"/>
        <end position="224"/>
    </location>
</feature>